<sequence>MFKGMRLQAVPREKRLRPILTELRLIKTKRVFKECRLRKTKCLRSRGFTRLQEVFKETRLQATPRVKRLRPTLTKSRLL</sequence>
<name>W9QPF7_9ROSA</name>
<proteinExistence type="predicted"/>
<evidence type="ECO:0000313" key="2">
    <source>
        <dbReference type="Proteomes" id="UP000030645"/>
    </source>
</evidence>
<accession>W9QPF7</accession>
<protein>
    <submittedName>
        <fullName evidence="1">Uncharacterized protein</fullName>
    </submittedName>
</protein>
<dbReference type="AlphaFoldDB" id="W9QPF7"/>
<dbReference type="Proteomes" id="UP000030645">
    <property type="component" value="Unassembled WGS sequence"/>
</dbReference>
<organism evidence="1 2">
    <name type="scientific">Morus notabilis</name>
    <dbReference type="NCBI Taxonomy" id="981085"/>
    <lineage>
        <taxon>Eukaryota</taxon>
        <taxon>Viridiplantae</taxon>
        <taxon>Streptophyta</taxon>
        <taxon>Embryophyta</taxon>
        <taxon>Tracheophyta</taxon>
        <taxon>Spermatophyta</taxon>
        <taxon>Magnoliopsida</taxon>
        <taxon>eudicotyledons</taxon>
        <taxon>Gunneridae</taxon>
        <taxon>Pentapetalae</taxon>
        <taxon>rosids</taxon>
        <taxon>fabids</taxon>
        <taxon>Rosales</taxon>
        <taxon>Moraceae</taxon>
        <taxon>Moreae</taxon>
        <taxon>Morus</taxon>
    </lineage>
</organism>
<keyword evidence="2" id="KW-1185">Reference proteome</keyword>
<gene>
    <name evidence="1" type="ORF">L484_020318</name>
</gene>
<reference evidence="2" key="1">
    <citation type="submission" date="2013-01" db="EMBL/GenBank/DDBJ databases">
        <title>Draft Genome Sequence of a Mulberry Tree, Morus notabilis C.K. Schneid.</title>
        <authorList>
            <person name="He N."/>
            <person name="Zhao S."/>
        </authorList>
    </citation>
    <scope>NUCLEOTIDE SEQUENCE</scope>
</reference>
<evidence type="ECO:0000313" key="1">
    <source>
        <dbReference type="EMBL" id="EXB37259.1"/>
    </source>
</evidence>
<dbReference type="EMBL" id="KE343608">
    <property type="protein sequence ID" value="EXB37259.1"/>
    <property type="molecule type" value="Genomic_DNA"/>
</dbReference>